<comment type="similarity">
    <text evidence="1">Belongs to the peptidase M16 family.</text>
</comment>
<comment type="caution">
    <text evidence="9">The sequence shown here is derived from an EMBL/GenBank/DDBJ whole genome shotgun (WGS) entry which is preliminary data.</text>
</comment>
<dbReference type="InterPro" id="IPR011249">
    <property type="entry name" value="Metalloenz_LuxS/M16"/>
</dbReference>
<dbReference type="Pfam" id="PF00675">
    <property type="entry name" value="Peptidase_M16"/>
    <property type="match status" value="1"/>
</dbReference>
<dbReference type="InterPro" id="IPR011765">
    <property type="entry name" value="Pept_M16_N"/>
</dbReference>
<keyword evidence="2" id="KW-0645">Protease</keyword>
<evidence type="ECO:0000256" key="2">
    <source>
        <dbReference type="ARBA" id="ARBA00022670"/>
    </source>
</evidence>
<dbReference type="PROSITE" id="PS51257">
    <property type="entry name" value="PROKAR_LIPOPROTEIN"/>
    <property type="match status" value="1"/>
</dbReference>
<dbReference type="Proteomes" id="UP000283077">
    <property type="component" value="Unassembled WGS sequence"/>
</dbReference>
<dbReference type="InterPro" id="IPR050626">
    <property type="entry name" value="Peptidase_M16"/>
</dbReference>
<evidence type="ECO:0000259" key="8">
    <source>
        <dbReference type="Pfam" id="PF05193"/>
    </source>
</evidence>
<keyword evidence="3" id="KW-0378">Hydrolase</keyword>
<dbReference type="GO" id="GO:0046872">
    <property type="term" value="F:metal ion binding"/>
    <property type="evidence" value="ECO:0007669"/>
    <property type="project" value="InterPro"/>
</dbReference>
<dbReference type="Gene3D" id="3.30.830.10">
    <property type="entry name" value="Metalloenzyme, LuxS/M16 peptidase-like"/>
    <property type="match status" value="2"/>
</dbReference>
<reference evidence="9 10" key="1">
    <citation type="submission" date="2019-01" db="EMBL/GenBank/DDBJ databases">
        <authorList>
            <person name="Chen W.-M."/>
        </authorList>
    </citation>
    <scope>NUCLEOTIDE SEQUENCE [LARGE SCALE GENOMIC DNA]</scope>
    <source>
        <strain evidence="9 10">KYPC3</strain>
    </source>
</reference>
<feature type="signal peptide" evidence="6">
    <location>
        <begin position="1"/>
        <end position="22"/>
    </location>
</feature>
<evidence type="ECO:0000256" key="6">
    <source>
        <dbReference type="SAM" id="SignalP"/>
    </source>
</evidence>
<dbReference type="OrthoDB" id="9811314at2"/>
<sequence length="489" mass="54066">MYSRLLALGVSAVLLGCNPKPADPTPAATPAATDALVSQATQQAAPVSFNVPVHYSTLENGLKVVISPDHTAPTAVIGVYYNIGFRNEPKNRTGFAHLFEHMMFQGSKNLGKMEFISLVQTNGGVLNGSTRFDYTNYFEIVPAHKVETMLWAEADRMKGLAITQENLTNQQGVVKNEVKVNVLNQPYGGFPWLDMPQYAFNNWYNAHNFYGDLADLDAANLDDVKSFFDTYYSPNNAVLVVVGDVEVEPTLAMVKKYFSAIPAVTLPAQPDLTELRQEQEKRFNKFDKLAPKPALAFAYKMPPRNTPEYFAMGILDQLLVQGTDSLLHQELVKNRQLTGDVGGGINYLLGNMFNYNGPMLWMSSFTHDEKHSEKELLAAVDQVIGQLTEQPILQKDIDRAIVKIRSGLYDNIDSFYGFGKLDLLASFALFDNDPARINDLEAQFKAVTPEVLKATIAEYLRPGNRTILTLTPGEDPAAAVTPAKEGNTP</sequence>
<dbReference type="InterPro" id="IPR007863">
    <property type="entry name" value="Peptidase_M16_C"/>
</dbReference>
<evidence type="ECO:0000256" key="4">
    <source>
        <dbReference type="ARBA" id="ARBA00022833"/>
    </source>
</evidence>
<keyword evidence="5" id="KW-0482">Metalloprotease</keyword>
<keyword evidence="4" id="KW-0862">Zinc</keyword>
<organism evidence="9 10">
    <name type="scientific">Rheinheimera riviphila</name>
    <dbReference type="NCBI Taxonomy" id="1834037"/>
    <lineage>
        <taxon>Bacteria</taxon>
        <taxon>Pseudomonadati</taxon>
        <taxon>Pseudomonadota</taxon>
        <taxon>Gammaproteobacteria</taxon>
        <taxon>Chromatiales</taxon>
        <taxon>Chromatiaceae</taxon>
        <taxon>Rheinheimera</taxon>
    </lineage>
</organism>
<proteinExistence type="inferred from homology"/>
<evidence type="ECO:0000259" key="7">
    <source>
        <dbReference type="Pfam" id="PF00675"/>
    </source>
</evidence>
<dbReference type="AlphaFoldDB" id="A0A437QLR5"/>
<feature type="domain" description="Peptidase M16 N-terminal" evidence="7">
    <location>
        <begin position="64"/>
        <end position="181"/>
    </location>
</feature>
<dbReference type="PANTHER" id="PTHR43690">
    <property type="entry name" value="NARDILYSIN"/>
    <property type="match status" value="1"/>
</dbReference>
<feature type="chain" id="PRO_5019236596" evidence="6">
    <location>
        <begin position="23"/>
        <end position="489"/>
    </location>
</feature>
<evidence type="ECO:0000313" key="9">
    <source>
        <dbReference type="EMBL" id="RVU35400.1"/>
    </source>
</evidence>
<feature type="domain" description="Peptidase M16 C-terminal" evidence="8">
    <location>
        <begin position="220"/>
        <end position="401"/>
    </location>
</feature>
<evidence type="ECO:0000256" key="5">
    <source>
        <dbReference type="ARBA" id="ARBA00023049"/>
    </source>
</evidence>
<accession>A0A437QLR5</accession>
<dbReference type="GO" id="GO:0006508">
    <property type="term" value="P:proteolysis"/>
    <property type="evidence" value="ECO:0007669"/>
    <property type="project" value="UniProtKB-KW"/>
</dbReference>
<keyword evidence="6" id="KW-0732">Signal</keyword>
<keyword evidence="10" id="KW-1185">Reference proteome</keyword>
<protein>
    <submittedName>
        <fullName evidence="9">Insulinase family protein</fullName>
    </submittedName>
</protein>
<dbReference type="GO" id="GO:0008237">
    <property type="term" value="F:metallopeptidase activity"/>
    <property type="evidence" value="ECO:0007669"/>
    <property type="project" value="UniProtKB-KW"/>
</dbReference>
<gene>
    <name evidence="9" type="ORF">EOE67_14600</name>
</gene>
<dbReference type="RefSeq" id="WP_127700073.1">
    <property type="nucleotide sequence ID" value="NZ_SACS01000016.1"/>
</dbReference>
<dbReference type="Pfam" id="PF05193">
    <property type="entry name" value="Peptidase_M16_C"/>
    <property type="match status" value="1"/>
</dbReference>
<evidence type="ECO:0000256" key="1">
    <source>
        <dbReference type="ARBA" id="ARBA00007261"/>
    </source>
</evidence>
<dbReference type="EMBL" id="SACS01000016">
    <property type="protein sequence ID" value="RVU35400.1"/>
    <property type="molecule type" value="Genomic_DNA"/>
</dbReference>
<name>A0A437QLR5_9GAMM</name>
<evidence type="ECO:0000256" key="3">
    <source>
        <dbReference type="ARBA" id="ARBA00022801"/>
    </source>
</evidence>
<evidence type="ECO:0000313" key="10">
    <source>
        <dbReference type="Proteomes" id="UP000283077"/>
    </source>
</evidence>
<dbReference type="PANTHER" id="PTHR43690:SF17">
    <property type="entry name" value="PROTEIN YHJJ"/>
    <property type="match status" value="1"/>
</dbReference>
<dbReference type="SUPFAM" id="SSF63411">
    <property type="entry name" value="LuxS/MPP-like metallohydrolase"/>
    <property type="match status" value="2"/>
</dbReference>